<feature type="domain" description="Fatty acid desaturase" evidence="14">
    <location>
        <begin position="44"/>
        <end position="259"/>
    </location>
</feature>
<name>A0A1D8AXR7_9BACT</name>
<evidence type="ECO:0000256" key="13">
    <source>
        <dbReference type="SAM" id="Phobius"/>
    </source>
</evidence>
<dbReference type="CDD" id="cd03505">
    <property type="entry name" value="Delta9-FADS-like"/>
    <property type="match status" value="1"/>
</dbReference>
<comment type="subcellular location">
    <subcellularLocation>
        <location evidence="1">Membrane</location>
        <topology evidence="1">Multi-pass membrane protein</topology>
    </subcellularLocation>
</comment>
<keyword evidence="7" id="KW-0560">Oxidoreductase</keyword>
<dbReference type="STRING" id="1838286.Verru16b_02771"/>
<feature type="transmembrane region" description="Helical" evidence="13">
    <location>
        <begin position="12"/>
        <end position="34"/>
    </location>
</feature>
<evidence type="ECO:0000256" key="8">
    <source>
        <dbReference type="ARBA" id="ARBA00023004"/>
    </source>
</evidence>
<comment type="similarity">
    <text evidence="2">Belongs to the fatty acid desaturase type 2 family.</text>
</comment>
<dbReference type="InterPro" id="IPR005804">
    <property type="entry name" value="FA_desaturase_dom"/>
</dbReference>
<keyword evidence="10 13" id="KW-0472">Membrane</keyword>
<dbReference type="OrthoDB" id="9768289at2"/>
<organism evidence="15 16">
    <name type="scientific">Lacunisphaera limnophila</name>
    <dbReference type="NCBI Taxonomy" id="1838286"/>
    <lineage>
        <taxon>Bacteria</taxon>
        <taxon>Pseudomonadati</taxon>
        <taxon>Verrucomicrobiota</taxon>
        <taxon>Opitutia</taxon>
        <taxon>Opitutales</taxon>
        <taxon>Opitutaceae</taxon>
        <taxon>Lacunisphaera</taxon>
    </lineage>
</organism>
<keyword evidence="12" id="KW-0175">Coiled coil</keyword>
<evidence type="ECO:0000256" key="2">
    <source>
        <dbReference type="ARBA" id="ARBA00008749"/>
    </source>
</evidence>
<gene>
    <name evidence="15" type="ORF">Verru16b_02771</name>
</gene>
<evidence type="ECO:0000256" key="3">
    <source>
        <dbReference type="ARBA" id="ARBA00022516"/>
    </source>
</evidence>
<evidence type="ECO:0000256" key="11">
    <source>
        <dbReference type="ARBA" id="ARBA00023160"/>
    </source>
</evidence>
<dbReference type="PRINTS" id="PR00075">
    <property type="entry name" value="FACDDSATRASE"/>
</dbReference>
<feature type="transmembrane region" description="Helical" evidence="13">
    <location>
        <begin position="40"/>
        <end position="61"/>
    </location>
</feature>
<evidence type="ECO:0000256" key="7">
    <source>
        <dbReference type="ARBA" id="ARBA00023002"/>
    </source>
</evidence>
<dbReference type="PANTHER" id="PTHR11351:SF31">
    <property type="entry name" value="DESATURASE 1, ISOFORM A-RELATED"/>
    <property type="match status" value="1"/>
</dbReference>
<evidence type="ECO:0000256" key="5">
    <source>
        <dbReference type="ARBA" id="ARBA00022832"/>
    </source>
</evidence>
<dbReference type="KEGG" id="obg:Verru16b_02771"/>
<keyword evidence="8" id="KW-0408">Iron</keyword>
<dbReference type="RefSeq" id="WP_069962809.1">
    <property type="nucleotide sequence ID" value="NZ_CP016094.1"/>
</dbReference>
<dbReference type="GO" id="GO:0016717">
    <property type="term" value="F:oxidoreductase activity, acting on paired donors, with oxidation of a pair of donors resulting in the reduction of molecular oxygen to two molecules of water"/>
    <property type="evidence" value="ECO:0007669"/>
    <property type="project" value="InterPro"/>
</dbReference>
<dbReference type="PANTHER" id="PTHR11351">
    <property type="entry name" value="ACYL-COA DESATURASE"/>
    <property type="match status" value="1"/>
</dbReference>
<dbReference type="AlphaFoldDB" id="A0A1D8AXR7"/>
<evidence type="ECO:0000256" key="6">
    <source>
        <dbReference type="ARBA" id="ARBA00022989"/>
    </source>
</evidence>
<evidence type="ECO:0000256" key="12">
    <source>
        <dbReference type="SAM" id="Coils"/>
    </source>
</evidence>
<evidence type="ECO:0000313" key="15">
    <source>
        <dbReference type="EMBL" id="AOS45686.1"/>
    </source>
</evidence>
<dbReference type="GO" id="GO:0006633">
    <property type="term" value="P:fatty acid biosynthetic process"/>
    <property type="evidence" value="ECO:0007669"/>
    <property type="project" value="UniProtKB-KW"/>
</dbReference>
<dbReference type="GO" id="GO:0016020">
    <property type="term" value="C:membrane"/>
    <property type="evidence" value="ECO:0007669"/>
    <property type="project" value="UniProtKB-SubCell"/>
</dbReference>
<dbReference type="InterPro" id="IPR015876">
    <property type="entry name" value="Acyl-CoA_DS"/>
</dbReference>
<accession>A0A1D8AXR7</accession>
<evidence type="ECO:0000256" key="4">
    <source>
        <dbReference type="ARBA" id="ARBA00022692"/>
    </source>
</evidence>
<evidence type="ECO:0000256" key="10">
    <source>
        <dbReference type="ARBA" id="ARBA00023136"/>
    </source>
</evidence>
<keyword evidence="4 13" id="KW-0812">Transmembrane</keyword>
<dbReference type="PATRIC" id="fig|1838286.3.peg.2786"/>
<keyword evidence="6 13" id="KW-1133">Transmembrane helix</keyword>
<evidence type="ECO:0000313" key="16">
    <source>
        <dbReference type="Proteomes" id="UP000095228"/>
    </source>
</evidence>
<keyword evidence="3" id="KW-0444">Lipid biosynthesis</keyword>
<keyword evidence="11" id="KW-0275">Fatty acid biosynthesis</keyword>
<feature type="coiled-coil region" evidence="12">
    <location>
        <begin position="347"/>
        <end position="381"/>
    </location>
</feature>
<dbReference type="Proteomes" id="UP000095228">
    <property type="component" value="Chromosome"/>
</dbReference>
<keyword evidence="16" id="KW-1185">Reference proteome</keyword>
<proteinExistence type="inferred from homology"/>
<sequence>MKLNLPFDRINWVNSSFLMGTALVTCTVVPWYLWHYGVDAFQVAMFFAFFIATGLSITLGYHRLFAHNAFQARWPVRLATLIFGAAAFENCALAWVSDHRRHHKHVDHDDDPYDISKGFWHAHIGWILFKLDPPPPWDNVLDLRKDRLVMLQQRFYVAIAVGFGFVLPALLGYLHSGWAGALGGFLLAGVARTTAVQHMTFFINSLCHTIGSQPYSNKCSARDSWLMAIFTFGEGYHNYHHEFQHDYRNGVKWWQWDPTKWTIWTLEKVGLVRGLRRVSEDKILLAQLTDARRRLAVSLACPVVSRNEKLHQLLQASDAKLHELGERWSALKLEYTEKATALRAEYADRANAHFEEARAALEEMRREVRQATRLLKHAGAAA</sequence>
<protein>
    <submittedName>
        <fullName evidence="15">Fatty acid desaturase</fullName>
    </submittedName>
</protein>
<dbReference type="EMBL" id="CP016094">
    <property type="protein sequence ID" value="AOS45686.1"/>
    <property type="molecule type" value="Genomic_DNA"/>
</dbReference>
<evidence type="ECO:0000259" key="14">
    <source>
        <dbReference type="Pfam" id="PF00487"/>
    </source>
</evidence>
<dbReference type="Pfam" id="PF00487">
    <property type="entry name" value="FA_desaturase"/>
    <property type="match status" value="1"/>
</dbReference>
<feature type="transmembrane region" description="Helical" evidence="13">
    <location>
        <begin position="154"/>
        <end position="171"/>
    </location>
</feature>
<evidence type="ECO:0000256" key="9">
    <source>
        <dbReference type="ARBA" id="ARBA00023098"/>
    </source>
</evidence>
<evidence type="ECO:0000256" key="1">
    <source>
        <dbReference type="ARBA" id="ARBA00004141"/>
    </source>
</evidence>
<keyword evidence="5" id="KW-0276">Fatty acid metabolism</keyword>
<reference evidence="15 16" key="1">
    <citation type="submission" date="2016-06" db="EMBL/GenBank/DDBJ databases">
        <title>Three novel species with peptidoglycan cell walls form the new genus Lacunisphaera gen. nov. in the family Opitutaceae of the verrucomicrobial subdivision 4.</title>
        <authorList>
            <person name="Rast P."/>
            <person name="Gloeckner I."/>
            <person name="Jogler M."/>
            <person name="Boedeker C."/>
            <person name="Jeske O."/>
            <person name="Wiegand S."/>
            <person name="Reinhardt R."/>
            <person name="Schumann P."/>
            <person name="Rohde M."/>
            <person name="Spring S."/>
            <person name="Gloeckner F.O."/>
            <person name="Jogler C."/>
        </authorList>
    </citation>
    <scope>NUCLEOTIDE SEQUENCE [LARGE SCALE GENOMIC DNA]</scope>
    <source>
        <strain evidence="15 16">IG16b</strain>
    </source>
</reference>
<keyword evidence="9" id="KW-0443">Lipid metabolism</keyword>